<evidence type="ECO:0000256" key="13">
    <source>
        <dbReference type="ARBA" id="ARBA00023004"/>
    </source>
</evidence>
<dbReference type="SUPFAM" id="SSF48264">
    <property type="entry name" value="Cytochrome P450"/>
    <property type="match status" value="1"/>
</dbReference>
<evidence type="ECO:0000256" key="7">
    <source>
        <dbReference type="ARBA" id="ARBA00022723"/>
    </source>
</evidence>
<dbReference type="InterPro" id="IPR017972">
    <property type="entry name" value="Cyt_P450_CS"/>
</dbReference>
<comment type="similarity">
    <text evidence="4">Belongs to the phospholipase B-like family.</text>
</comment>
<comment type="subcellular location">
    <subcellularLocation>
        <location evidence="3">Endoplasmic reticulum membrane</location>
        <topology evidence="3">Peripheral membrane protein</topology>
    </subcellularLocation>
    <subcellularLocation>
        <location evidence="2">Microsome membrane</location>
        <topology evidence="2">Peripheral membrane protein</topology>
    </subcellularLocation>
</comment>
<keyword evidence="10" id="KW-0256">Endoplasmic reticulum</keyword>
<dbReference type="EMBL" id="CAJPVJ010001253">
    <property type="protein sequence ID" value="CAG2164390.1"/>
    <property type="molecule type" value="Genomic_DNA"/>
</dbReference>
<dbReference type="EMBL" id="OC916078">
    <property type="protein sequence ID" value="CAD7643074.1"/>
    <property type="molecule type" value="Genomic_DNA"/>
</dbReference>
<dbReference type="Gene3D" id="1.10.630.10">
    <property type="entry name" value="Cytochrome P450"/>
    <property type="match status" value="1"/>
</dbReference>
<dbReference type="Proteomes" id="UP000728032">
    <property type="component" value="Unassembled WGS sequence"/>
</dbReference>
<keyword evidence="13 17" id="KW-0408">Iron</keyword>
<evidence type="ECO:0000313" key="18">
    <source>
        <dbReference type="EMBL" id="CAD7643074.1"/>
    </source>
</evidence>
<dbReference type="InterPro" id="IPR002401">
    <property type="entry name" value="Cyt_P450_E_grp-I"/>
</dbReference>
<keyword evidence="12" id="KW-0560">Oxidoreductase</keyword>
<evidence type="ECO:0000256" key="14">
    <source>
        <dbReference type="ARBA" id="ARBA00023033"/>
    </source>
</evidence>
<comment type="cofactor">
    <cofactor evidence="1 17">
        <name>heme</name>
        <dbReference type="ChEBI" id="CHEBI:30413"/>
    </cofactor>
</comment>
<evidence type="ECO:0000256" key="4">
    <source>
        <dbReference type="ARBA" id="ARBA00007835"/>
    </source>
</evidence>
<dbReference type="Pfam" id="PF04916">
    <property type="entry name" value="Phospholip_B"/>
    <property type="match status" value="1"/>
</dbReference>
<dbReference type="Gene3D" id="3.60.60.20">
    <property type="match status" value="1"/>
</dbReference>
<evidence type="ECO:0000256" key="2">
    <source>
        <dbReference type="ARBA" id="ARBA00004174"/>
    </source>
</evidence>
<dbReference type="GO" id="GO:0009395">
    <property type="term" value="P:phospholipid catabolic process"/>
    <property type="evidence" value="ECO:0007669"/>
    <property type="project" value="TreeGrafter"/>
</dbReference>
<evidence type="ECO:0000256" key="17">
    <source>
        <dbReference type="PIRSR" id="PIRSR602401-1"/>
    </source>
</evidence>
<dbReference type="GO" id="GO:0005789">
    <property type="term" value="C:endoplasmic reticulum membrane"/>
    <property type="evidence" value="ECO:0007669"/>
    <property type="project" value="UniProtKB-SubCell"/>
</dbReference>
<dbReference type="PANTHER" id="PTHR12370:SF3">
    <property type="entry name" value="PHOSPHOLIPASE B-LIKE 2-RELATED"/>
    <property type="match status" value="1"/>
</dbReference>
<keyword evidence="14" id="KW-0503">Monooxygenase</keyword>
<evidence type="ECO:0000256" key="5">
    <source>
        <dbReference type="ARBA" id="ARBA00010617"/>
    </source>
</evidence>
<keyword evidence="8" id="KW-0732">Signal</keyword>
<dbReference type="InterPro" id="IPR001128">
    <property type="entry name" value="Cyt_P450"/>
</dbReference>
<evidence type="ECO:0000256" key="15">
    <source>
        <dbReference type="ARBA" id="ARBA00023098"/>
    </source>
</evidence>
<dbReference type="GO" id="GO:0005506">
    <property type="term" value="F:iron ion binding"/>
    <property type="evidence" value="ECO:0007669"/>
    <property type="project" value="InterPro"/>
</dbReference>
<evidence type="ECO:0000256" key="1">
    <source>
        <dbReference type="ARBA" id="ARBA00001971"/>
    </source>
</evidence>
<dbReference type="InterPro" id="IPR043041">
    <property type="entry name" value="PLipase_B-like_dom2"/>
</dbReference>
<keyword evidence="10" id="KW-0492">Microsome</keyword>
<dbReference type="OrthoDB" id="8251073at2759"/>
<feature type="binding site" description="axial binding residue" evidence="17">
    <location>
        <position position="460"/>
    </location>
    <ligand>
        <name>heme</name>
        <dbReference type="ChEBI" id="CHEBI:30413"/>
    </ligand>
    <ligandPart>
        <name>Fe</name>
        <dbReference type="ChEBI" id="CHEBI:18248"/>
    </ligandPart>
</feature>
<keyword evidence="16" id="KW-0325">Glycoprotein</keyword>
<evidence type="ECO:0000256" key="11">
    <source>
        <dbReference type="ARBA" id="ARBA00022963"/>
    </source>
</evidence>
<dbReference type="InterPro" id="IPR036396">
    <property type="entry name" value="Cyt_P450_sf"/>
</dbReference>
<dbReference type="GO" id="GO:0016705">
    <property type="term" value="F:oxidoreductase activity, acting on paired donors, with incorporation or reduction of molecular oxygen"/>
    <property type="evidence" value="ECO:0007669"/>
    <property type="project" value="InterPro"/>
</dbReference>
<evidence type="ECO:0000256" key="6">
    <source>
        <dbReference type="ARBA" id="ARBA00022617"/>
    </source>
</evidence>
<organism evidence="18">
    <name type="scientific">Oppiella nova</name>
    <dbReference type="NCBI Taxonomy" id="334625"/>
    <lineage>
        <taxon>Eukaryota</taxon>
        <taxon>Metazoa</taxon>
        <taxon>Ecdysozoa</taxon>
        <taxon>Arthropoda</taxon>
        <taxon>Chelicerata</taxon>
        <taxon>Arachnida</taxon>
        <taxon>Acari</taxon>
        <taxon>Acariformes</taxon>
        <taxon>Sarcoptiformes</taxon>
        <taxon>Oribatida</taxon>
        <taxon>Brachypylina</taxon>
        <taxon>Oppioidea</taxon>
        <taxon>Oppiidae</taxon>
        <taxon>Oppiella</taxon>
    </lineage>
</organism>
<evidence type="ECO:0000256" key="8">
    <source>
        <dbReference type="ARBA" id="ARBA00022729"/>
    </source>
</evidence>
<reference evidence="18" key="1">
    <citation type="submission" date="2020-11" db="EMBL/GenBank/DDBJ databases">
        <authorList>
            <person name="Tran Van P."/>
        </authorList>
    </citation>
    <scope>NUCLEOTIDE SEQUENCE</scope>
</reference>
<keyword evidence="15" id="KW-0443">Lipid metabolism</keyword>
<evidence type="ECO:0000256" key="16">
    <source>
        <dbReference type="ARBA" id="ARBA00023180"/>
    </source>
</evidence>
<name>A0A7R9LM75_9ACAR</name>
<evidence type="ECO:0000256" key="12">
    <source>
        <dbReference type="ARBA" id="ARBA00023002"/>
    </source>
</evidence>
<accession>A0A7R9LM75</accession>
<comment type="similarity">
    <text evidence="5">Belongs to the cytochrome P450 family.</text>
</comment>
<gene>
    <name evidence="18" type="ORF">ONB1V03_LOCUS3946</name>
</gene>
<protein>
    <recommendedName>
        <fullName evidence="20">Phospholipase B-like</fullName>
    </recommendedName>
</protein>
<evidence type="ECO:0000256" key="10">
    <source>
        <dbReference type="ARBA" id="ARBA00022848"/>
    </source>
</evidence>
<sequence length="1007" mass="115639">MLVIIIGGICIALALFYYQRVRRMTILERHGIPGPKPHLIFGNMFDYNTRGYNECYDEWKTKYGRVFGYYLGAKPFIVVTDPELLKLIQIKEFHHFSHRPYIIPGGIYRNWKYHQMVTRVESFRWKKMRTILSPWFSSSQLKSVVPIINVCIDHMMAKLEANAGDGHDFNIYSLLEGLTMDTIDRSAFSIRTDIQDQFEGNPLIEATRGVFSIKPSDFLASLLLCLPEFSVIINILRDISEWFSDYFGNSSHGLLLKAGRTILDNRLEAIRSQTNDMSGAGRKDMLQLMVDARDSNGSTDRGTGDKSLTDVEIIANTIVVHEAAYESPANILAFIIHNLIQYPDIQRKLCDEIDGLYARDGRFDYNVMSGLPLTEAVVCETFRLFPTDTLFTSRAPDMDYRFGEHVLPKGVDIRIPTFQLHRDLELWPQALQFNPMRFMDKESTIDSVVYQPFGVGPRICPGKRFGFLEIKLVLAKLLHNWAQIEIHTNEGQPDSQQAYYAGVVEGYLTHELIANHYHNKLHDYFADDSGYELRLKQFMDTNLEFMAKQVHTYRSTDPYWHCVALVLEQITGLQDGYDWRTRGHRPLGPRIDIRVFQEVFLLNLIPDLDVLEEVLRKKCVDRLLGEGKCSAIVKPLADGTDLLVAHNMWSTYHSMLRLVKKYDFRYHMLPNSNTGATNGLIPGHCMAHTSYPGAVLSLDDFYITSAGLVVQETTFEILNNETLWESVKPDSVLEFIRVLVANRLSTGGAQWAQVFSRYNSGTYNSQFMVVDYKLFRTGTTPDQLADNTLWICEQLPALIRSQDMTEHLRRHHYWPSYNVPFFDNIYTNGGYHELTHKYGDYFSYYRCPRAQIFSRDHSSVRDTTSLMRLMRSNDYTVDPLSRYPDCTPGYSADLAIAARNDLNDPDGRYAIPVLGFRARGAIDAKVTGNDMVRAYGMYAVSGPTHLSQPPFQWSTTRVSGVRHEGQPDKWHFPPVTVDWLFIFGNYLVVCDPIPHRNHRYSVSSHEK</sequence>
<dbReference type="InterPro" id="IPR007000">
    <property type="entry name" value="PLipase_B-like"/>
</dbReference>
<proteinExistence type="inferred from homology"/>
<dbReference type="AlphaFoldDB" id="A0A7R9LM75"/>
<dbReference type="PRINTS" id="PR00463">
    <property type="entry name" value="EP450I"/>
</dbReference>
<evidence type="ECO:0000256" key="3">
    <source>
        <dbReference type="ARBA" id="ARBA00004406"/>
    </source>
</evidence>
<evidence type="ECO:0008006" key="20">
    <source>
        <dbReference type="Google" id="ProtNLM"/>
    </source>
</evidence>
<dbReference type="PRINTS" id="PR00385">
    <property type="entry name" value="P450"/>
</dbReference>
<dbReference type="GO" id="GO:0005576">
    <property type="term" value="C:extracellular region"/>
    <property type="evidence" value="ECO:0007669"/>
    <property type="project" value="TreeGrafter"/>
</dbReference>
<dbReference type="GO" id="GO:0020037">
    <property type="term" value="F:heme binding"/>
    <property type="evidence" value="ECO:0007669"/>
    <property type="project" value="InterPro"/>
</dbReference>
<keyword evidence="9" id="KW-0378">Hydrolase</keyword>
<evidence type="ECO:0000256" key="9">
    <source>
        <dbReference type="ARBA" id="ARBA00022801"/>
    </source>
</evidence>
<keyword evidence="6 17" id="KW-0349">Heme</keyword>
<dbReference type="PANTHER" id="PTHR12370">
    <property type="entry name" value="PHOSPHOLIPASE B-RELATED"/>
    <property type="match status" value="1"/>
</dbReference>
<dbReference type="GO" id="GO:0004497">
    <property type="term" value="F:monooxygenase activity"/>
    <property type="evidence" value="ECO:0007669"/>
    <property type="project" value="UniProtKB-KW"/>
</dbReference>
<evidence type="ECO:0000313" key="19">
    <source>
        <dbReference type="Proteomes" id="UP000728032"/>
    </source>
</evidence>
<keyword evidence="19" id="KW-1185">Reference proteome</keyword>
<keyword evidence="11" id="KW-0442">Lipid degradation</keyword>
<dbReference type="InterPro" id="IPR043042">
    <property type="entry name" value="PLipase_B-like_dom3"/>
</dbReference>
<dbReference type="PROSITE" id="PS00086">
    <property type="entry name" value="CYTOCHROME_P450"/>
    <property type="match status" value="1"/>
</dbReference>
<dbReference type="GO" id="GO:0004620">
    <property type="term" value="F:phospholipase activity"/>
    <property type="evidence" value="ECO:0007669"/>
    <property type="project" value="InterPro"/>
</dbReference>
<dbReference type="Gene3D" id="1.10.439.20">
    <property type="entry name" value="Phospholipase B-like, domain 2"/>
    <property type="match status" value="1"/>
</dbReference>
<keyword evidence="7 17" id="KW-0479">Metal-binding</keyword>
<dbReference type="FunFam" id="1.10.630.10:FF:000182">
    <property type="entry name" value="Cytochrome P450 3A4"/>
    <property type="match status" value="1"/>
</dbReference>